<feature type="domain" description="ABC transporter" evidence="4">
    <location>
        <begin position="6"/>
        <end position="236"/>
    </location>
</feature>
<gene>
    <name evidence="5" type="ORF">A2785_00870</name>
</gene>
<dbReference type="PANTHER" id="PTHR42711:SF16">
    <property type="entry name" value="ABC TRANSPORTER ATP-BINDING PROTEIN"/>
    <property type="match status" value="1"/>
</dbReference>
<dbReference type="Proteomes" id="UP000179069">
    <property type="component" value="Unassembled WGS sequence"/>
</dbReference>
<proteinExistence type="predicted"/>
<dbReference type="EMBL" id="MHCI01000019">
    <property type="protein sequence ID" value="OGY16123.1"/>
    <property type="molecule type" value="Genomic_DNA"/>
</dbReference>
<name>A0A1G1VL40_9BACT</name>
<evidence type="ECO:0000259" key="4">
    <source>
        <dbReference type="PROSITE" id="PS50893"/>
    </source>
</evidence>
<reference evidence="5 6" key="1">
    <citation type="journal article" date="2016" name="Nat. Commun.">
        <title>Thousands of microbial genomes shed light on interconnected biogeochemical processes in an aquifer system.</title>
        <authorList>
            <person name="Anantharaman K."/>
            <person name="Brown C.T."/>
            <person name="Hug L.A."/>
            <person name="Sharon I."/>
            <person name="Castelle C.J."/>
            <person name="Probst A.J."/>
            <person name="Thomas B.C."/>
            <person name="Singh A."/>
            <person name="Wilkins M.J."/>
            <person name="Karaoz U."/>
            <person name="Brodie E.L."/>
            <person name="Williams K.H."/>
            <person name="Hubbard S.S."/>
            <person name="Banfield J.F."/>
        </authorList>
    </citation>
    <scope>NUCLEOTIDE SEQUENCE [LARGE SCALE GENOMIC DNA]</scope>
</reference>
<evidence type="ECO:0000313" key="6">
    <source>
        <dbReference type="Proteomes" id="UP000179069"/>
    </source>
</evidence>
<accession>A0A1G1VL40</accession>
<dbReference type="GO" id="GO:0005524">
    <property type="term" value="F:ATP binding"/>
    <property type="evidence" value="ECO:0007669"/>
    <property type="project" value="UniProtKB-KW"/>
</dbReference>
<evidence type="ECO:0000256" key="1">
    <source>
        <dbReference type="ARBA" id="ARBA00022448"/>
    </source>
</evidence>
<organism evidence="5 6">
    <name type="scientific">Candidatus Chisholmbacteria bacterium RIFCSPHIGHO2_01_FULL_49_18</name>
    <dbReference type="NCBI Taxonomy" id="1797590"/>
    <lineage>
        <taxon>Bacteria</taxon>
        <taxon>Candidatus Chisholmiibacteriota</taxon>
    </lineage>
</organism>
<comment type="caution">
    <text evidence="5">The sequence shown here is derived from an EMBL/GenBank/DDBJ whole genome shotgun (WGS) entry which is preliminary data.</text>
</comment>
<dbReference type="CDD" id="cd03230">
    <property type="entry name" value="ABC_DR_subfamily_A"/>
    <property type="match status" value="1"/>
</dbReference>
<dbReference type="InterPro" id="IPR050763">
    <property type="entry name" value="ABC_transporter_ATP-binding"/>
</dbReference>
<dbReference type="Gene3D" id="3.40.50.300">
    <property type="entry name" value="P-loop containing nucleotide triphosphate hydrolases"/>
    <property type="match status" value="1"/>
</dbReference>
<keyword evidence="3" id="KW-0067">ATP-binding</keyword>
<dbReference type="InterPro" id="IPR003439">
    <property type="entry name" value="ABC_transporter-like_ATP-bd"/>
</dbReference>
<protein>
    <recommendedName>
        <fullName evidence="4">ABC transporter domain-containing protein</fullName>
    </recommendedName>
</protein>
<dbReference type="SUPFAM" id="SSF52540">
    <property type="entry name" value="P-loop containing nucleoside triphosphate hydrolases"/>
    <property type="match status" value="1"/>
</dbReference>
<keyword evidence="1" id="KW-0813">Transport</keyword>
<dbReference type="AlphaFoldDB" id="A0A1G1VL40"/>
<dbReference type="Pfam" id="PF00005">
    <property type="entry name" value="ABC_tran"/>
    <property type="match status" value="1"/>
</dbReference>
<keyword evidence="2" id="KW-0547">Nucleotide-binding</keyword>
<evidence type="ECO:0000256" key="3">
    <source>
        <dbReference type="ARBA" id="ARBA00022840"/>
    </source>
</evidence>
<dbReference type="SMART" id="SM00382">
    <property type="entry name" value="AAA"/>
    <property type="match status" value="1"/>
</dbReference>
<dbReference type="GO" id="GO:0016887">
    <property type="term" value="F:ATP hydrolysis activity"/>
    <property type="evidence" value="ECO:0007669"/>
    <property type="project" value="InterPro"/>
</dbReference>
<evidence type="ECO:0000313" key="5">
    <source>
        <dbReference type="EMBL" id="OGY16123.1"/>
    </source>
</evidence>
<dbReference type="InterPro" id="IPR003593">
    <property type="entry name" value="AAA+_ATPase"/>
</dbReference>
<dbReference type="PROSITE" id="PS50893">
    <property type="entry name" value="ABC_TRANSPORTER_2"/>
    <property type="match status" value="1"/>
</dbReference>
<sequence>MDTPAIALNAVNKKFPNVHAVKDLTLSVDKGEIYALIGPNGAGKTTTVKMITGLISPSSGTVEVLGKNVEKDPVHAKKHLGYIPDDPFVYDYLTGREFLELTGTLYEVPRGEIKSRIKKLLALYNMESVIDGLFADYSRGNKQKTVIIANLLHEPQVLVIDEPIIGLDVQSQKITQKLFRQFAKDGGSIFLCTHTLAVAQELAHRIAILNDGQLVEEGTLTELREKAHEKLASLEELYLLSTGEKP</sequence>
<evidence type="ECO:0000256" key="2">
    <source>
        <dbReference type="ARBA" id="ARBA00022741"/>
    </source>
</evidence>
<dbReference type="PANTHER" id="PTHR42711">
    <property type="entry name" value="ABC TRANSPORTER ATP-BINDING PROTEIN"/>
    <property type="match status" value="1"/>
</dbReference>
<dbReference type="InterPro" id="IPR027417">
    <property type="entry name" value="P-loop_NTPase"/>
</dbReference>